<keyword evidence="5" id="KW-0539">Nucleus</keyword>
<dbReference type="GO" id="GO:0000243">
    <property type="term" value="C:commitment complex"/>
    <property type="evidence" value="ECO:0007669"/>
    <property type="project" value="TreeGrafter"/>
</dbReference>
<comment type="similarity">
    <text evidence="6">Belongs to the PRP39 family.</text>
</comment>
<evidence type="ECO:0000256" key="2">
    <source>
        <dbReference type="ARBA" id="ARBA00022664"/>
    </source>
</evidence>
<comment type="subcellular location">
    <subcellularLocation>
        <location evidence="1">Nucleus</location>
    </subcellularLocation>
</comment>
<dbReference type="InterPro" id="IPR059164">
    <property type="entry name" value="HAT_PRP39_C"/>
</dbReference>
<dbReference type="SUPFAM" id="SSF48452">
    <property type="entry name" value="TPR-like"/>
    <property type="match status" value="3"/>
</dbReference>
<proteinExistence type="inferred from homology"/>
<evidence type="ECO:0000256" key="4">
    <source>
        <dbReference type="ARBA" id="ARBA00023187"/>
    </source>
</evidence>
<dbReference type="Pfam" id="PF23241">
    <property type="entry name" value="HAT_PRP39_C"/>
    <property type="match status" value="2"/>
</dbReference>
<keyword evidence="8" id="KW-1185">Reference proteome</keyword>
<dbReference type="PANTHER" id="PTHR17204:SF5">
    <property type="entry name" value="PRE-MRNA-PROCESSING FACTOR 39"/>
    <property type="match status" value="1"/>
</dbReference>
<protein>
    <submittedName>
        <fullName evidence="7">PRE-MRNA-PROCESSING FACTOR 39</fullName>
    </submittedName>
</protein>
<name>A0A9Q0NR11_SALVM</name>
<evidence type="ECO:0000256" key="5">
    <source>
        <dbReference type="ARBA" id="ARBA00023242"/>
    </source>
</evidence>
<dbReference type="OrthoDB" id="10265668at2759"/>
<dbReference type="PANTHER" id="PTHR17204">
    <property type="entry name" value="PRE-MRNA PROCESSING PROTEIN PRP39-RELATED"/>
    <property type="match status" value="1"/>
</dbReference>
<comment type="caution">
    <text evidence="7">The sequence shown here is derived from an EMBL/GenBank/DDBJ whole genome shotgun (WGS) entry which is preliminary data.</text>
</comment>
<dbReference type="GO" id="GO:0000395">
    <property type="term" value="P:mRNA 5'-splice site recognition"/>
    <property type="evidence" value="ECO:0007669"/>
    <property type="project" value="TreeGrafter"/>
</dbReference>
<dbReference type="Pfam" id="PF23240">
    <property type="entry name" value="HAT_PRP39_N"/>
    <property type="match status" value="2"/>
</dbReference>
<evidence type="ECO:0000313" key="7">
    <source>
        <dbReference type="EMBL" id="KAJ6674379.1"/>
    </source>
</evidence>
<dbReference type="GO" id="GO:0030627">
    <property type="term" value="F:pre-mRNA 5'-splice site binding"/>
    <property type="evidence" value="ECO:0007669"/>
    <property type="project" value="TreeGrafter"/>
</dbReference>
<evidence type="ECO:0000313" key="8">
    <source>
        <dbReference type="Proteomes" id="UP001151529"/>
    </source>
</evidence>
<dbReference type="GO" id="GO:0071004">
    <property type="term" value="C:U2-type prespliceosome"/>
    <property type="evidence" value="ECO:0007669"/>
    <property type="project" value="TreeGrafter"/>
</dbReference>
<dbReference type="GO" id="GO:0005685">
    <property type="term" value="C:U1 snRNP"/>
    <property type="evidence" value="ECO:0007669"/>
    <property type="project" value="TreeGrafter"/>
</dbReference>
<gene>
    <name evidence="7" type="ORF">OIU85_010644</name>
</gene>
<evidence type="ECO:0000256" key="1">
    <source>
        <dbReference type="ARBA" id="ARBA00004123"/>
    </source>
</evidence>
<dbReference type="Proteomes" id="UP001151529">
    <property type="component" value="Chromosome 14"/>
</dbReference>
<keyword evidence="4" id="KW-0508">mRNA splicing</keyword>
<dbReference type="SMART" id="SM00386">
    <property type="entry name" value="HAT"/>
    <property type="match status" value="5"/>
</dbReference>
<dbReference type="FunFam" id="1.25.40.10:FF:000064">
    <property type="entry name" value="Putative pre-mrna-processing factor 39"/>
    <property type="match status" value="1"/>
</dbReference>
<dbReference type="Gene3D" id="1.25.40.10">
    <property type="entry name" value="Tetratricopeptide repeat domain"/>
    <property type="match status" value="4"/>
</dbReference>
<dbReference type="EMBL" id="JAPFFL010000016">
    <property type="protein sequence ID" value="KAJ6674379.1"/>
    <property type="molecule type" value="Genomic_DNA"/>
</dbReference>
<sequence>MPHGKRASTSVASIVCTIGPVHIFDIKKLSESQEGSSENARFSKPLLEALIHLETFLPQPKQIDYLDSLVDNFILTRSESVNPASASEREELSCIFLELYDTMLACRILFLSIHMERKRILQLHFPLHFGETVVTEPPAVMNSNNAAVTENASFVSPQAAGYDSAVDGNTSTEAGVVLSDENGNAGEVVGGADAVQQFEDGSVPEISAEEDRLWSIVKANSLDFDAWIALLDETEKVAGDKILKIRKVYDAFLVEFPLCYGYWNKYADHEARLGFMDKVVEVYERAVLGVTCSVDIWLHYCIFAISMYEDPETIRRLFERGLVYVGTDYLSYPLWDKYIEYEELRAEWGCVAMIYARILEIPNRKLDDYFNRFEIHVWHIYYFIPCTFTGVGHLKASAAAAAGACTLLEDGGQAEKGEVHPDAAERPSKPVSAGLGEAEEVEKHIVVREEIYKKAKEFDSKISDFENAIRRPYFHVRPLNVTELENWHNYLDMIEREDDFNKVVNLYERCIIACANYTEYWIRYVLCMEACGNMNLANNALARATQVFVKAAYTGNAYAVTENASFVSPQAAGYDSAVDGNTSTEAGVVLSDENGNAGEVVGGADAVQQFEDGSVPEMSAEEDRLWSIVKANSLDFDAWIALLDETEKVAGIMKHALVLWTKLWRSMNGLFLETIRRLFERGLVYVGTNYLSYPLWDKYIEYEELHAEWGSVAMIYARILEIPNRKLDDYFNRGWASERFKAFAASRPLSELKTAVEASAAAAGACTLLEDGGQAKKGEVHPDAAEQPSKPVSAGLGEAEEVEKYIVVREEIYKKAKEFDSKISDFENAIRRPYFHVRPLNVTEIENWHNYLDMIEREDDFNKRQPDIHLFAARFKEQNGDIPGARAAYRVVHAEIAPGLLEAITKHANMERRLGNLEDAFKKGKELPLVLPALYARYAQFIYLTSKNLLKARKVLVEALENAQFSKPLLEISSLSLCPDTS</sequence>
<keyword evidence="2" id="KW-0507">mRNA processing</keyword>
<reference evidence="7" key="2">
    <citation type="journal article" date="2023" name="Int. J. Mol. Sci.">
        <title>De Novo Assembly and Annotation of 11 Diverse Shrub Willow (Salix) Genomes Reveals Novel Gene Organization in Sex-Linked Regions.</title>
        <authorList>
            <person name="Hyden B."/>
            <person name="Feng K."/>
            <person name="Yates T.B."/>
            <person name="Jawdy S."/>
            <person name="Cereghino C."/>
            <person name="Smart L.B."/>
            <person name="Muchero W."/>
        </authorList>
    </citation>
    <scope>NUCLEOTIDE SEQUENCE [LARGE SCALE GENOMIC DNA]</scope>
    <source>
        <tissue evidence="7">Shoot tip</tissue>
    </source>
</reference>
<dbReference type="AlphaFoldDB" id="A0A9Q0NR11"/>
<dbReference type="InterPro" id="IPR003107">
    <property type="entry name" value="HAT"/>
</dbReference>
<evidence type="ECO:0000256" key="6">
    <source>
        <dbReference type="ARBA" id="ARBA00038019"/>
    </source>
</evidence>
<organism evidence="7 8">
    <name type="scientific">Salix viminalis</name>
    <name type="common">Common osier</name>
    <name type="synonym">Basket willow</name>
    <dbReference type="NCBI Taxonomy" id="40686"/>
    <lineage>
        <taxon>Eukaryota</taxon>
        <taxon>Viridiplantae</taxon>
        <taxon>Streptophyta</taxon>
        <taxon>Embryophyta</taxon>
        <taxon>Tracheophyta</taxon>
        <taxon>Spermatophyta</taxon>
        <taxon>Magnoliopsida</taxon>
        <taxon>eudicotyledons</taxon>
        <taxon>Gunneridae</taxon>
        <taxon>Pentapetalae</taxon>
        <taxon>rosids</taxon>
        <taxon>fabids</taxon>
        <taxon>Malpighiales</taxon>
        <taxon>Salicaceae</taxon>
        <taxon>Saliceae</taxon>
        <taxon>Salix</taxon>
    </lineage>
</organism>
<reference evidence="7" key="1">
    <citation type="submission" date="2022-11" db="EMBL/GenBank/DDBJ databases">
        <authorList>
            <person name="Hyden B.L."/>
            <person name="Feng K."/>
            <person name="Yates T."/>
            <person name="Jawdy S."/>
            <person name="Smart L.B."/>
            <person name="Muchero W."/>
        </authorList>
    </citation>
    <scope>NUCLEOTIDE SEQUENCE</scope>
    <source>
        <tissue evidence="7">Shoot tip</tissue>
    </source>
</reference>
<accession>A0A9Q0NR11</accession>
<keyword evidence="3" id="KW-0677">Repeat</keyword>
<dbReference type="InterPro" id="IPR011990">
    <property type="entry name" value="TPR-like_helical_dom_sf"/>
</dbReference>
<evidence type="ECO:0000256" key="3">
    <source>
        <dbReference type="ARBA" id="ARBA00022737"/>
    </source>
</evidence>